<comment type="caution">
    <text evidence="20">Lacks conserved residue(s) required for the propagation of feature annotation.</text>
</comment>
<dbReference type="GO" id="GO:0042803">
    <property type="term" value="F:protein homodimerization activity"/>
    <property type="evidence" value="ECO:0007669"/>
    <property type="project" value="UniProtKB-ARBA"/>
</dbReference>
<evidence type="ECO:0000256" key="9">
    <source>
        <dbReference type="ARBA" id="ARBA00022723"/>
    </source>
</evidence>
<comment type="catalytic activity">
    <reaction evidence="16 17">
        <text>(2R)-2,3-dihydroxy-3-methylbutanoate + NADP(+) = (2S)-2-acetolactate + NADPH + H(+)</text>
        <dbReference type="Rhea" id="RHEA:22068"/>
        <dbReference type="ChEBI" id="CHEBI:15378"/>
        <dbReference type="ChEBI" id="CHEBI:49072"/>
        <dbReference type="ChEBI" id="CHEBI:57783"/>
        <dbReference type="ChEBI" id="CHEBI:58349"/>
        <dbReference type="ChEBI" id="CHEBI:58476"/>
        <dbReference type="EC" id="1.1.1.86"/>
    </reaction>
</comment>
<comment type="similarity">
    <text evidence="4 17 20">Belongs to the ketol-acid reductoisomerase family.</text>
</comment>
<dbReference type="FunFam" id="1.10.1040.10:FF:000015">
    <property type="entry name" value="Ketol-acid reductoisomerase"/>
    <property type="match status" value="1"/>
</dbReference>
<evidence type="ECO:0000259" key="22">
    <source>
        <dbReference type="PROSITE" id="PS51851"/>
    </source>
</evidence>
<dbReference type="Proteomes" id="UP000243499">
    <property type="component" value="Chromosome 5"/>
</dbReference>
<dbReference type="GO" id="GO:0009099">
    <property type="term" value="P:L-valine biosynthetic process"/>
    <property type="evidence" value="ECO:0007669"/>
    <property type="project" value="UniProtKB-UniRule"/>
</dbReference>
<evidence type="ECO:0000256" key="15">
    <source>
        <dbReference type="ARBA" id="ARBA00047612"/>
    </source>
</evidence>
<feature type="binding site" evidence="19 20">
    <location>
        <position position="300"/>
    </location>
    <ligand>
        <name>Mg(2+)</name>
        <dbReference type="ChEBI" id="CHEBI:18420"/>
        <label>2</label>
    </ligand>
</feature>
<dbReference type="AlphaFoldDB" id="A0A2S3HTE6"/>
<reference evidence="23" key="1">
    <citation type="submission" date="2018-04" db="EMBL/GenBank/DDBJ databases">
        <title>WGS assembly of Panicum hallii.</title>
        <authorList>
            <person name="Lovell J."/>
            <person name="Jenkins J."/>
            <person name="Lowry D."/>
            <person name="Mamidi S."/>
            <person name="Sreedasyam A."/>
            <person name="Weng X."/>
            <person name="Barry K."/>
            <person name="Bonette J."/>
            <person name="Campitelli B."/>
            <person name="Daum C."/>
            <person name="Gordon S."/>
            <person name="Gould B."/>
            <person name="Lipzen A."/>
            <person name="Macqueen A."/>
            <person name="Palacio-Mejia J."/>
            <person name="Plott C."/>
            <person name="Shakirov E."/>
            <person name="Shu S."/>
            <person name="Yoshinaga Y."/>
            <person name="Zane M."/>
            <person name="Rokhsar D."/>
            <person name="Grimwood J."/>
            <person name="Schmutz J."/>
            <person name="Juenger T."/>
        </authorList>
    </citation>
    <scope>NUCLEOTIDE SEQUENCE [LARGE SCALE GENOMIC DNA]</scope>
    <source>
        <strain evidence="23">FIL2</strain>
    </source>
</reference>
<dbReference type="Pfam" id="PF07991">
    <property type="entry name" value="KARI_N"/>
    <property type="match status" value="1"/>
</dbReference>
<evidence type="ECO:0000256" key="7">
    <source>
        <dbReference type="ARBA" id="ARBA00022605"/>
    </source>
</evidence>
<dbReference type="SUPFAM" id="SSF48179">
    <property type="entry name" value="6-phosphogluconate dehydrogenase C-terminal domain-like"/>
    <property type="match status" value="1"/>
</dbReference>
<dbReference type="InterPro" id="IPR013116">
    <property type="entry name" value="KARI_N"/>
</dbReference>
<feature type="domain" description="KARI N-terminal Rossmann" evidence="21">
    <location>
        <begin position="93"/>
        <end position="291"/>
    </location>
</feature>
<dbReference type="Gramene" id="PAN29413">
    <property type="protein sequence ID" value="PAN29413"/>
    <property type="gene ID" value="PAHAL_5G224200"/>
</dbReference>
<keyword evidence="6" id="KW-0150">Chloroplast</keyword>
<evidence type="ECO:0000259" key="21">
    <source>
        <dbReference type="PROSITE" id="PS51850"/>
    </source>
</evidence>
<evidence type="ECO:0000256" key="10">
    <source>
        <dbReference type="ARBA" id="ARBA00022842"/>
    </source>
</evidence>
<dbReference type="GO" id="GO:0000287">
    <property type="term" value="F:magnesium ion binding"/>
    <property type="evidence" value="ECO:0007669"/>
    <property type="project" value="UniProtKB-ARBA"/>
</dbReference>
<feature type="binding site" evidence="19 20">
    <location>
        <position position="300"/>
    </location>
    <ligand>
        <name>Mg(2+)</name>
        <dbReference type="ChEBI" id="CHEBI:18420"/>
        <label>1</label>
    </ligand>
</feature>
<dbReference type="PROSITE" id="PS51850">
    <property type="entry name" value="KARI_N"/>
    <property type="match status" value="1"/>
</dbReference>
<evidence type="ECO:0000256" key="11">
    <source>
        <dbReference type="ARBA" id="ARBA00022857"/>
    </source>
</evidence>
<evidence type="ECO:0000256" key="5">
    <source>
        <dbReference type="ARBA" id="ARBA00011738"/>
    </source>
</evidence>
<proteinExistence type="inferred from homology"/>
<evidence type="ECO:0000256" key="17">
    <source>
        <dbReference type="PIRNR" id="PIRNR000118"/>
    </source>
</evidence>
<dbReference type="PIRSF" id="PIRSF000118">
    <property type="entry name" value="Ilv5_plant"/>
    <property type="match status" value="1"/>
</dbReference>
<dbReference type="UniPathway" id="UPA00049">
    <property type="reaction ID" value="UER00060"/>
</dbReference>
<feature type="binding site" evidence="20">
    <location>
        <position position="481"/>
    </location>
    <ligand>
        <name>Mg(2+)</name>
        <dbReference type="ChEBI" id="CHEBI:18420"/>
        <label>2</label>
    </ligand>
</feature>
<name>A0A2S3HTE6_9POAL</name>
<dbReference type="InterPro" id="IPR036291">
    <property type="entry name" value="NAD(P)-bd_dom_sf"/>
</dbReference>
<feature type="binding site" evidence="19 20">
    <location>
        <position position="304"/>
    </location>
    <ligand>
        <name>Mg(2+)</name>
        <dbReference type="ChEBI" id="CHEBI:18420"/>
        <label>1</label>
    </ligand>
</feature>
<dbReference type="Gene3D" id="3.40.50.720">
    <property type="entry name" value="NAD(P)-binding Rossmann-like Domain"/>
    <property type="match status" value="1"/>
</dbReference>
<evidence type="ECO:0000256" key="8">
    <source>
        <dbReference type="ARBA" id="ARBA00022640"/>
    </source>
</evidence>
<comment type="pathway">
    <text evidence="2 17">Amino-acid biosynthesis; L-valine biosynthesis; L-valine from pyruvate: step 2/4.</text>
</comment>
<evidence type="ECO:0000256" key="16">
    <source>
        <dbReference type="ARBA" id="ARBA00049021"/>
    </source>
</evidence>
<dbReference type="GO" id="GO:0009097">
    <property type="term" value="P:isoleucine biosynthetic process"/>
    <property type="evidence" value="ECO:0007669"/>
    <property type="project" value="UniProtKB-UniRule"/>
</dbReference>
<sequence>MAAATSSTTYLALARKTLNPAPSGAPGAAAGSVSFPAAQAPCHLAASAGRRRAVAAKVASPSVVGTAMPSLDFETSVFKKEKVSLAGHEEYIVRGGRDLFPLLPESFKGIKQIGVIGWGSQGPAQAQNLRDSLVEAKSDIVVKIGLRKGSKSFEEARAAGFTEESGTLGDIWETISGSDLVLLLISDSAQADNYEKIFSHMKPNSILGLSHGFLLGHLQSLGLDFPNNISVIAVCPKGMGPSVRRLYVQGKEINGAGINASFAVHQDVDGRATDVALGWSVALGSPFTFATTLEQEYRSDIFGERGILLGAVHGMVEALFRRYTEQGMDEDSAYKNTVESITGIISKTISKKGMLEVYNSLTEEGKKQFIEAYSAAYYPCMDILYECYEDVSSGSEIRSVVLAGRRFYEKEGLPAFPMGNIDQTRMWKVGERVRSTRPQGDLGPLHPFTAGVYVALMMAQIEVLRKKGHSYSEIINESLIESVDSLNPFMHARGVAFMVDNCSTTARLGSRKWAPRFDYILTQQAFVSIDKKAPINQDLISNFMSDPVHGAIEVCAQLRPTVDISVPADADFVRPELRQSS</sequence>
<evidence type="ECO:0000256" key="2">
    <source>
        <dbReference type="ARBA" id="ARBA00004864"/>
    </source>
</evidence>
<evidence type="ECO:0000313" key="23">
    <source>
        <dbReference type="EMBL" id="PAN29413.1"/>
    </source>
</evidence>
<keyword evidence="11 17" id="KW-0521">NADP</keyword>
<evidence type="ECO:0000256" key="4">
    <source>
        <dbReference type="ARBA" id="ARBA00010318"/>
    </source>
</evidence>
<dbReference type="Gene3D" id="1.10.1040.10">
    <property type="entry name" value="N-(1-d-carboxylethyl)-l-norvaline Dehydrogenase, domain 2"/>
    <property type="match status" value="1"/>
</dbReference>
<dbReference type="FunFam" id="3.40.50.720:FF:000146">
    <property type="entry name" value="Ketol-acid reductoisomerase"/>
    <property type="match status" value="1"/>
</dbReference>
<dbReference type="InterPro" id="IPR000506">
    <property type="entry name" value="KARI_C"/>
</dbReference>
<dbReference type="GO" id="GO:0070402">
    <property type="term" value="F:NADPH binding"/>
    <property type="evidence" value="ECO:0007669"/>
    <property type="project" value="UniProtKB-ARBA"/>
</dbReference>
<dbReference type="Pfam" id="PF01450">
    <property type="entry name" value="KARI_C"/>
    <property type="match status" value="2"/>
</dbReference>
<keyword evidence="13 17" id="KW-0560">Oxidoreductase</keyword>
<keyword evidence="14 17" id="KW-0100">Branched-chain amino acid biosynthesis</keyword>
<feature type="domain" description="KARI C-terminal knotted" evidence="22">
    <location>
        <begin position="441"/>
        <end position="577"/>
    </location>
</feature>
<keyword evidence="9 17" id="KW-0479">Metal-binding</keyword>
<comment type="cofactor">
    <cofactor evidence="17">
        <name>Mg(2+)</name>
        <dbReference type="ChEBI" id="CHEBI:18420"/>
    </cofactor>
    <text evidence="17">Binds 2 magnesium ions per subunit.</text>
</comment>
<dbReference type="EMBL" id="CM008050">
    <property type="protein sequence ID" value="PAN29413.1"/>
    <property type="molecule type" value="Genomic_DNA"/>
</dbReference>
<dbReference type="UniPathway" id="UPA00047">
    <property type="reaction ID" value="UER00056"/>
</dbReference>
<evidence type="ECO:0000256" key="1">
    <source>
        <dbReference type="ARBA" id="ARBA00004229"/>
    </source>
</evidence>
<evidence type="ECO:0000256" key="18">
    <source>
        <dbReference type="PIRSR" id="PIRSR000118-1"/>
    </source>
</evidence>
<feature type="binding site" evidence="20">
    <location>
        <position position="477"/>
    </location>
    <ligand>
        <name>Mg(2+)</name>
        <dbReference type="ChEBI" id="CHEBI:18420"/>
        <label>2</label>
    </ligand>
</feature>
<comment type="pathway">
    <text evidence="3 17">Amino-acid biosynthesis; L-isoleucine biosynthesis; L-isoleucine from 2-oxobutanoate: step 2/4.</text>
</comment>
<evidence type="ECO:0000256" key="6">
    <source>
        <dbReference type="ARBA" id="ARBA00022528"/>
    </source>
</evidence>
<comment type="catalytic activity">
    <reaction evidence="15 17">
        <text>(2R,3R)-2,3-dihydroxy-3-methylpentanoate + NADP(+) = (S)-2-ethyl-2-hydroxy-3-oxobutanoate + NADPH + H(+)</text>
        <dbReference type="Rhea" id="RHEA:13493"/>
        <dbReference type="ChEBI" id="CHEBI:15378"/>
        <dbReference type="ChEBI" id="CHEBI:49256"/>
        <dbReference type="ChEBI" id="CHEBI:49258"/>
        <dbReference type="ChEBI" id="CHEBI:57783"/>
        <dbReference type="ChEBI" id="CHEBI:58349"/>
        <dbReference type="EC" id="1.1.1.86"/>
    </reaction>
</comment>
<dbReference type="EC" id="1.1.1.86" evidence="17"/>
<evidence type="ECO:0000256" key="12">
    <source>
        <dbReference type="ARBA" id="ARBA00022946"/>
    </source>
</evidence>
<dbReference type="InterPro" id="IPR008927">
    <property type="entry name" value="6-PGluconate_DH-like_C_sf"/>
</dbReference>
<feature type="active site" evidence="18">
    <location>
        <position position="211"/>
    </location>
</feature>
<dbReference type="InterPro" id="IPR016206">
    <property type="entry name" value="KetolA_reductoisomerase_plant"/>
</dbReference>
<dbReference type="GO" id="GO:0005739">
    <property type="term" value="C:mitochondrion"/>
    <property type="evidence" value="ECO:0007669"/>
    <property type="project" value="TreeGrafter"/>
</dbReference>
<keyword evidence="10 17" id="KW-0460">Magnesium</keyword>
<organism evidence="23">
    <name type="scientific">Panicum hallii</name>
    <dbReference type="NCBI Taxonomy" id="206008"/>
    <lineage>
        <taxon>Eukaryota</taxon>
        <taxon>Viridiplantae</taxon>
        <taxon>Streptophyta</taxon>
        <taxon>Embryophyta</taxon>
        <taxon>Tracheophyta</taxon>
        <taxon>Spermatophyta</taxon>
        <taxon>Magnoliopsida</taxon>
        <taxon>Liliopsida</taxon>
        <taxon>Poales</taxon>
        <taxon>Poaceae</taxon>
        <taxon>PACMAD clade</taxon>
        <taxon>Panicoideae</taxon>
        <taxon>Panicodae</taxon>
        <taxon>Paniceae</taxon>
        <taxon>Panicinae</taxon>
        <taxon>Panicum</taxon>
        <taxon>Panicum sect. Panicum</taxon>
    </lineage>
</organism>
<evidence type="ECO:0000256" key="13">
    <source>
        <dbReference type="ARBA" id="ARBA00023002"/>
    </source>
</evidence>
<dbReference type="InterPro" id="IPR013328">
    <property type="entry name" value="6PGD_dom2"/>
</dbReference>
<feature type="binding site" evidence="20">
    <location>
        <position position="503"/>
    </location>
    <ligand>
        <name>substrate</name>
    </ligand>
</feature>
<dbReference type="PANTHER" id="PTHR21371">
    <property type="entry name" value="KETOL-ACID REDUCTOISOMERASE, MITOCHONDRIAL"/>
    <property type="match status" value="1"/>
</dbReference>
<feature type="domain" description="KARI C-terminal knotted" evidence="22">
    <location>
        <begin position="292"/>
        <end position="440"/>
    </location>
</feature>
<dbReference type="PANTHER" id="PTHR21371:SF22">
    <property type="entry name" value="KETOL-ACID REDUCTOISOMERASE"/>
    <property type="match status" value="1"/>
</dbReference>
<keyword evidence="7 17" id="KW-0028">Amino-acid biosynthesis</keyword>
<evidence type="ECO:0000256" key="3">
    <source>
        <dbReference type="ARBA" id="ARBA00004885"/>
    </source>
</evidence>
<comment type="subcellular location">
    <subcellularLocation>
        <location evidence="1">Plastid</location>
        <location evidence="1">Chloroplast</location>
    </subcellularLocation>
</comment>
<accession>A0A2S3HTE6</accession>
<protein>
    <recommendedName>
        <fullName evidence="17">Ketol-acid reductoisomerase</fullName>
        <ecNumber evidence="17">1.1.1.86</ecNumber>
    </recommendedName>
    <alternativeName>
        <fullName evidence="17">Acetohydroxy-acid reductoisomerase</fullName>
    </alternativeName>
    <alternativeName>
        <fullName evidence="17">Alpha-keto-beta-hydroxylacyl reductoisomerase</fullName>
    </alternativeName>
</protein>
<gene>
    <name evidence="23" type="ORF">PAHAL_5G224200</name>
</gene>
<dbReference type="InterPro" id="IPR013023">
    <property type="entry name" value="KARI"/>
</dbReference>
<dbReference type="PROSITE" id="PS51851">
    <property type="entry name" value="KARI_C"/>
    <property type="match status" value="2"/>
</dbReference>
<keyword evidence="12" id="KW-0809">Transit peptide</keyword>
<dbReference type="GO" id="GO:0004455">
    <property type="term" value="F:ketol-acid reductoisomerase activity"/>
    <property type="evidence" value="ECO:0007669"/>
    <property type="project" value="UniProtKB-UniRule"/>
</dbReference>
<keyword evidence="8" id="KW-0934">Plastid</keyword>
<dbReference type="GO" id="GO:0009507">
    <property type="term" value="C:chloroplast"/>
    <property type="evidence" value="ECO:0007669"/>
    <property type="project" value="UniProtKB-SubCell"/>
</dbReference>
<evidence type="ECO:0000256" key="19">
    <source>
        <dbReference type="PIRSR" id="PIRSR000118-2"/>
    </source>
</evidence>
<comment type="subunit">
    <text evidence="5 17">Homodimer.</text>
</comment>
<evidence type="ECO:0000256" key="20">
    <source>
        <dbReference type="PROSITE-ProRule" id="PRU01198"/>
    </source>
</evidence>
<evidence type="ECO:0000256" key="14">
    <source>
        <dbReference type="ARBA" id="ARBA00023304"/>
    </source>
</evidence>
<dbReference type="SUPFAM" id="SSF51735">
    <property type="entry name" value="NAD(P)-binding Rossmann-fold domains"/>
    <property type="match status" value="1"/>
</dbReference>